<dbReference type="AlphaFoldDB" id="A0AAD9UCZ8"/>
<gene>
    <name evidence="2" type="ORF">NP493_251g00000</name>
</gene>
<evidence type="ECO:0000256" key="1">
    <source>
        <dbReference type="SAM" id="MobiDB-lite"/>
    </source>
</evidence>
<protein>
    <submittedName>
        <fullName evidence="2">Uncharacterized protein</fullName>
    </submittedName>
</protein>
<accession>A0AAD9UCZ8</accession>
<keyword evidence="3" id="KW-1185">Reference proteome</keyword>
<proteinExistence type="predicted"/>
<sequence>MRLENSPLAEAMKTGKRGTGLLQDLSLPRTGFSDEPDASSEGVVHGTMADDHYHAGDIDTDQNVEYKGLDDTLRPSIDRDSSSIMRQQRKEETFTSYRDLQKRNRDEYSQKMAVIQRPPVREQTQYPKAPAPPPASSDAYSSIDVKADESAKTAPVPSRPQQQPTKYVRRNQYGDIIED</sequence>
<reference evidence="2" key="1">
    <citation type="journal article" date="2023" name="Mol. Biol. Evol.">
        <title>Third-Generation Sequencing Reveals the Adaptive Role of the Epigenome in Three Deep-Sea Polychaetes.</title>
        <authorList>
            <person name="Perez M."/>
            <person name="Aroh O."/>
            <person name="Sun Y."/>
            <person name="Lan Y."/>
            <person name="Juniper S.K."/>
            <person name="Young C.R."/>
            <person name="Angers B."/>
            <person name="Qian P.Y."/>
        </authorList>
    </citation>
    <scope>NUCLEOTIDE SEQUENCE</scope>
    <source>
        <strain evidence="2">R07B-5</strain>
    </source>
</reference>
<dbReference type="Proteomes" id="UP001209878">
    <property type="component" value="Unassembled WGS sequence"/>
</dbReference>
<feature type="compositionally biased region" description="Basic and acidic residues" evidence="1">
    <location>
        <begin position="48"/>
        <end position="57"/>
    </location>
</feature>
<feature type="region of interest" description="Disordered" evidence="1">
    <location>
        <begin position="1"/>
        <end position="179"/>
    </location>
</feature>
<organism evidence="2 3">
    <name type="scientific">Ridgeia piscesae</name>
    <name type="common">Tubeworm</name>
    <dbReference type="NCBI Taxonomy" id="27915"/>
    <lineage>
        <taxon>Eukaryota</taxon>
        <taxon>Metazoa</taxon>
        <taxon>Spiralia</taxon>
        <taxon>Lophotrochozoa</taxon>
        <taxon>Annelida</taxon>
        <taxon>Polychaeta</taxon>
        <taxon>Sedentaria</taxon>
        <taxon>Canalipalpata</taxon>
        <taxon>Sabellida</taxon>
        <taxon>Siboglinidae</taxon>
        <taxon>Ridgeia</taxon>
    </lineage>
</organism>
<evidence type="ECO:0000313" key="2">
    <source>
        <dbReference type="EMBL" id="KAK2184819.1"/>
    </source>
</evidence>
<name>A0AAD9UCZ8_RIDPI</name>
<evidence type="ECO:0000313" key="3">
    <source>
        <dbReference type="Proteomes" id="UP001209878"/>
    </source>
</evidence>
<feature type="compositionally biased region" description="Basic and acidic residues" evidence="1">
    <location>
        <begin position="67"/>
        <end position="81"/>
    </location>
</feature>
<dbReference type="EMBL" id="JAODUO010000251">
    <property type="protein sequence ID" value="KAK2184819.1"/>
    <property type="molecule type" value="Genomic_DNA"/>
</dbReference>
<feature type="compositionally biased region" description="Basic and acidic residues" evidence="1">
    <location>
        <begin position="88"/>
        <end position="109"/>
    </location>
</feature>
<comment type="caution">
    <text evidence="2">The sequence shown here is derived from an EMBL/GenBank/DDBJ whole genome shotgun (WGS) entry which is preliminary data.</text>
</comment>